<accession>G4U1C7</accession>
<keyword evidence="1" id="KW-0472">Membrane</keyword>
<dbReference type="InParanoid" id="G4U1C7"/>
<evidence type="ECO:0000313" key="3">
    <source>
        <dbReference type="Proteomes" id="UP000007148"/>
    </source>
</evidence>
<protein>
    <submittedName>
        <fullName evidence="2">Uncharacterized protein</fullName>
    </submittedName>
</protein>
<name>G4U1C7_SERID</name>
<sequence>MVVLVGNWVSTFYVTVIAFKMVTTRGEDKRSVR</sequence>
<comment type="caution">
    <text evidence="2">The sequence shown here is derived from an EMBL/GenBank/DDBJ whole genome shotgun (WGS) entry which is preliminary data.</text>
</comment>
<gene>
    <name evidence="2" type="ORF">PIIN_11347</name>
</gene>
<evidence type="ECO:0000313" key="2">
    <source>
        <dbReference type="EMBL" id="CCA77370.1"/>
    </source>
</evidence>
<dbReference type="Proteomes" id="UP000007148">
    <property type="component" value="Unassembled WGS sequence"/>
</dbReference>
<keyword evidence="3" id="KW-1185">Reference proteome</keyword>
<proteinExistence type="predicted"/>
<organism evidence="2 3">
    <name type="scientific">Serendipita indica (strain DSM 11827)</name>
    <name type="common">Root endophyte fungus</name>
    <name type="synonym">Piriformospora indica</name>
    <dbReference type="NCBI Taxonomy" id="1109443"/>
    <lineage>
        <taxon>Eukaryota</taxon>
        <taxon>Fungi</taxon>
        <taxon>Dikarya</taxon>
        <taxon>Basidiomycota</taxon>
        <taxon>Agaricomycotina</taxon>
        <taxon>Agaricomycetes</taxon>
        <taxon>Sebacinales</taxon>
        <taxon>Serendipitaceae</taxon>
        <taxon>Serendipita</taxon>
    </lineage>
</organism>
<dbReference type="AlphaFoldDB" id="G4U1C7"/>
<keyword evidence="1" id="KW-0812">Transmembrane</keyword>
<dbReference type="EMBL" id="CAFZ01001532">
    <property type="protein sequence ID" value="CCA77370.1"/>
    <property type="molecule type" value="Genomic_DNA"/>
</dbReference>
<evidence type="ECO:0000256" key="1">
    <source>
        <dbReference type="SAM" id="Phobius"/>
    </source>
</evidence>
<feature type="transmembrane region" description="Helical" evidence="1">
    <location>
        <begin position="6"/>
        <end position="23"/>
    </location>
</feature>
<reference evidence="2 3" key="1">
    <citation type="journal article" date="2011" name="PLoS Pathog.">
        <title>Endophytic Life Strategies Decoded by Genome and Transcriptome Analyses of the Mutualistic Root Symbiont Piriformospora indica.</title>
        <authorList>
            <person name="Zuccaro A."/>
            <person name="Lahrmann U."/>
            <person name="Guldener U."/>
            <person name="Langen G."/>
            <person name="Pfiffi S."/>
            <person name="Biedenkopf D."/>
            <person name="Wong P."/>
            <person name="Samans B."/>
            <person name="Grimm C."/>
            <person name="Basiewicz M."/>
            <person name="Murat C."/>
            <person name="Martin F."/>
            <person name="Kogel K.H."/>
        </authorList>
    </citation>
    <scope>NUCLEOTIDE SEQUENCE [LARGE SCALE GENOMIC DNA]</scope>
    <source>
        <strain evidence="2 3">DSM 11827</strain>
    </source>
</reference>
<dbReference type="HOGENOM" id="CLU_3385005_0_0_1"/>
<keyword evidence="1" id="KW-1133">Transmembrane helix</keyword>